<name>A0AA96RH18_9BACL</name>
<dbReference type="PANTHER" id="PTHR35532">
    <property type="entry name" value="SIMILAR TO POLYHYDROXYALKANOATE DEPOLYMERASE"/>
    <property type="match status" value="1"/>
</dbReference>
<dbReference type="Pfam" id="PF01841">
    <property type="entry name" value="Transglut_core"/>
    <property type="match status" value="1"/>
</dbReference>
<dbReference type="EMBL" id="CP130318">
    <property type="protein sequence ID" value="WNQ13076.1"/>
    <property type="molecule type" value="Genomic_DNA"/>
</dbReference>
<dbReference type="KEGG" id="paun:MJA45_08640"/>
<evidence type="ECO:0000259" key="1">
    <source>
        <dbReference type="SMART" id="SM00460"/>
    </source>
</evidence>
<dbReference type="Proteomes" id="UP001305702">
    <property type="component" value="Chromosome"/>
</dbReference>
<sequence>MTGLVSADGNLSQSVAGKFEEKRAIAWKRHRNLFRVFDGPLTEEERFAMMFLYAYMPLNDLADYDGELFLKHVRDTLRIRRTVPWGSKIPDEHFLYFVLPYRVNNENVEDHRDWFFKEIYERVRSLSMEETVLEVNHWCHEKATYTGNDLRTVSPRTLIRTALGRCGEQSTLAVAALRSLCIPARQVYTPRWAHCDSNHAWVEAWVDGEWGFFGACEPEPRMNQGWFVDPARRGMLMNTRIPANYSGPEEITFADTWHTEINLLANYAPTRSVSVRVEDAEGRPVAGAGVHLQVYNYAELSPLAKLRTGEDGIAMLTTGFGDLFVEAARDGRWAFGFIQASDAAAVILKLGDGPTAGTADFDFHPPAAALGEDVETTPAEREQNNRRLKEEDQLRAAYEATFVQEPEASQLAEELGLPGDRVWNVLRKARGNSKEIAAFLREETPAFGGWALRLLEVLNEKDLTDTFRPTLNEHLHGAMEVKGDTEDSIFASYVLNPRVLFEMLRPYRTFFRNAFYDVTSPYELADRIRNDIKIMQGYTYYQGSATPRGSLELGAADRVSRDILFVAAARSLGMPSRLEPGDRRPQYREDGRWQDAFPEMKSDDCGAKPPYGRITLTGPVPEGEKAEYFLHYTLARHEEGMFRTLHYRSGNDGLIGEPLDILPGTYRLTTGRRLTDGSVLIWLHTFKVGPGESVNVEVVLRKEMQQPDTAYGDLGNEATRWLAGNETLKEWLNGKGAVLAWIEPDREPSKHLIRELRERKNDFDGWGGRIALFAGDDKVNVPLGEHPWPDMPELAVFSSDAVYEGWNAVSAGLKDQLPMQFPLVLLVDPSGTVRYASAGYKLGRGEDLLRVISQF</sequence>
<dbReference type="RefSeq" id="WP_315606856.1">
    <property type="nucleotide sequence ID" value="NZ_CP130318.1"/>
</dbReference>
<organism evidence="2 3">
    <name type="scientific">Paenibacillus aurantius</name>
    <dbReference type="NCBI Taxonomy" id="2918900"/>
    <lineage>
        <taxon>Bacteria</taxon>
        <taxon>Bacillati</taxon>
        <taxon>Bacillota</taxon>
        <taxon>Bacilli</taxon>
        <taxon>Bacillales</taxon>
        <taxon>Paenibacillaceae</taxon>
        <taxon>Paenibacillus</taxon>
    </lineage>
</organism>
<feature type="domain" description="Transglutaminase-like" evidence="1">
    <location>
        <begin position="158"/>
        <end position="217"/>
    </location>
</feature>
<protein>
    <submittedName>
        <fullName evidence="2">Transglutaminase domain-containing protein</fullName>
    </submittedName>
</protein>
<dbReference type="InterPro" id="IPR038765">
    <property type="entry name" value="Papain-like_cys_pep_sf"/>
</dbReference>
<dbReference type="SMART" id="SM00460">
    <property type="entry name" value="TGc"/>
    <property type="match status" value="1"/>
</dbReference>
<evidence type="ECO:0000313" key="3">
    <source>
        <dbReference type="Proteomes" id="UP001305702"/>
    </source>
</evidence>
<proteinExistence type="predicted"/>
<dbReference type="PANTHER" id="PTHR35532:SF5">
    <property type="entry name" value="CARBOHYDRATE-BINDING DOMAIN-CONTAINING PROTEIN"/>
    <property type="match status" value="1"/>
</dbReference>
<keyword evidence="3" id="KW-1185">Reference proteome</keyword>
<dbReference type="Gene3D" id="3.10.620.30">
    <property type="match status" value="1"/>
</dbReference>
<accession>A0AA96RH18</accession>
<dbReference type="InterPro" id="IPR002931">
    <property type="entry name" value="Transglutaminase-like"/>
</dbReference>
<gene>
    <name evidence="2" type="ORF">MJA45_08640</name>
</gene>
<evidence type="ECO:0000313" key="2">
    <source>
        <dbReference type="EMBL" id="WNQ13076.1"/>
    </source>
</evidence>
<dbReference type="Gene3D" id="2.60.40.1120">
    <property type="entry name" value="Carboxypeptidase-like, regulatory domain"/>
    <property type="match status" value="1"/>
</dbReference>
<dbReference type="AlphaFoldDB" id="A0AA96RH18"/>
<dbReference type="SUPFAM" id="SSF54001">
    <property type="entry name" value="Cysteine proteinases"/>
    <property type="match status" value="1"/>
</dbReference>
<reference evidence="2 3" key="1">
    <citation type="submission" date="2022-02" db="EMBL/GenBank/DDBJ databases">
        <title>Paenibacillus sp. MBLB1776 Whole Genome Shotgun Sequencing.</title>
        <authorList>
            <person name="Hwang C.Y."/>
            <person name="Cho E.-S."/>
            <person name="Seo M.-J."/>
        </authorList>
    </citation>
    <scope>NUCLEOTIDE SEQUENCE [LARGE SCALE GENOMIC DNA]</scope>
    <source>
        <strain evidence="2 3">MBLB1776</strain>
    </source>
</reference>